<accession>A0A120I1D1</accession>
<dbReference type="Pfam" id="PF01243">
    <property type="entry name" value="PNPOx_N"/>
    <property type="match status" value="1"/>
</dbReference>
<name>A0A120I1D1_9MICO</name>
<evidence type="ECO:0000313" key="2">
    <source>
        <dbReference type="EMBL" id="AMB59733.1"/>
    </source>
</evidence>
<organism evidence="2 3">
    <name type="scientific">Microterricola viridarii</name>
    <dbReference type="NCBI Taxonomy" id="412690"/>
    <lineage>
        <taxon>Bacteria</taxon>
        <taxon>Bacillati</taxon>
        <taxon>Actinomycetota</taxon>
        <taxon>Actinomycetes</taxon>
        <taxon>Micrococcales</taxon>
        <taxon>Microbacteriaceae</taxon>
        <taxon>Microterricola</taxon>
    </lineage>
</organism>
<dbReference type="InterPro" id="IPR011576">
    <property type="entry name" value="Pyridox_Oxase_N"/>
</dbReference>
<proteinExistence type="predicted"/>
<dbReference type="EMBL" id="CP014145">
    <property type="protein sequence ID" value="AMB59733.1"/>
    <property type="molecule type" value="Genomic_DNA"/>
</dbReference>
<sequence>MAAYVRGIGSGVVSSLGPGGAPQAAYLDIAATDDGELVFNARVDSRKIANIARDGRVAVVIGGADGTTLQCEGSAALAAGEDLARCAAAYEAAFPGFVASRPGDGVMLVRVALDWARYRDYRDREPVSVDVDLGQLR</sequence>
<protein>
    <recommendedName>
        <fullName evidence="1">Pyridoxamine 5'-phosphate oxidase N-terminal domain-containing protein</fullName>
    </recommendedName>
</protein>
<feature type="domain" description="Pyridoxamine 5'-phosphate oxidase N-terminal" evidence="1">
    <location>
        <begin position="3"/>
        <end position="112"/>
    </location>
</feature>
<keyword evidence="3" id="KW-1185">Reference proteome</keyword>
<gene>
    <name evidence="2" type="ORF">AWU67_13665</name>
</gene>
<reference evidence="2 3" key="1">
    <citation type="journal article" date="2016" name="J. Biotechnol.">
        <title>First complete genome sequence of a species in the genus Microterricola, an extremophilic cold active enzyme producing bacterial strain ERGS5:02 isolated from Sikkim Himalaya.</title>
        <authorList>
            <person name="Himanshu"/>
            <person name="Swarnkar M.K."/>
            <person name="Singh D."/>
            <person name="Kumar R."/>
        </authorList>
    </citation>
    <scope>NUCLEOTIDE SEQUENCE [LARGE SCALE GENOMIC DNA]</scope>
    <source>
        <strain evidence="2 3">ERGS5:02</strain>
    </source>
</reference>
<dbReference type="AlphaFoldDB" id="A0A120I1D1"/>
<evidence type="ECO:0000313" key="3">
    <source>
        <dbReference type="Proteomes" id="UP000058305"/>
    </source>
</evidence>
<reference evidence="3" key="2">
    <citation type="submission" date="2016-01" db="EMBL/GenBank/DDBJ databases">
        <title>First complete genome sequence of a species in the genus Microterricola, an extremophilic cold active enzyme producing strain ERGS5:02 isolated from Sikkim Himalaya.</title>
        <authorList>
            <person name="Kumar R."/>
            <person name="Singh D."/>
            <person name="Swarnkar M.K."/>
        </authorList>
    </citation>
    <scope>NUCLEOTIDE SEQUENCE [LARGE SCALE GENOMIC DNA]</scope>
    <source>
        <strain evidence="3">ERGS5:02</strain>
    </source>
</reference>
<dbReference type="SUPFAM" id="SSF50475">
    <property type="entry name" value="FMN-binding split barrel"/>
    <property type="match status" value="1"/>
</dbReference>
<evidence type="ECO:0000259" key="1">
    <source>
        <dbReference type="Pfam" id="PF01243"/>
    </source>
</evidence>
<dbReference type="Proteomes" id="UP000058305">
    <property type="component" value="Chromosome"/>
</dbReference>
<dbReference type="KEGG" id="mvd:AWU67_13665"/>
<dbReference type="Gene3D" id="2.30.110.10">
    <property type="entry name" value="Electron Transport, Fmn-binding Protein, Chain A"/>
    <property type="match status" value="1"/>
</dbReference>
<dbReference type="InterPro" id="IPR012349">
    <property type="entry name" value="Split_barrel_FMN-bd"/>
</dbReference>